<dbReference type="GO" id="GO:0016757">
    <property type="term" value="F:glycosyltransferase activity"/>
    <property type="evidence" value="ECO:0007669"/>
    <property type="project" value="UniProtKB-KW"/>
</dbReference>
<keyword evidence="5" id="KW-0808">Transferase</keyword>
<dbReference type="PANTHER" id="PTHR47947">
    <property type="entry name" value="CYTOCHROME P450 82C3-RELATED"/>
    <property type="match status" value="1"/>
</dbReference>
<dbReference type="GO" id="GO:0016705">
    <property type="term" value="F:oxidoreductase activity, acting on paired donors, with incorporation or reduction of molecular oxygen"/>
    <property type="evidence" value="ECO:0007669"/>
    <property type="project" value="InterPro"/>
</dbReference>
<dbReference type="Pfam" id="PF00862">
    <property type="entry name" value="GT-B_Sucrose_synth"/>
    <property type="match status" value="1"/>
</dbReference>
<reference evidence="15" key="2">
    <citation type="submission" date="2023-05" db="EMBL/GenBank/DDBJ databases">
        <authorList>
            <person name="Schelkunov M.I."/>
        </authorList>
    </citation>
    <scope>NUCLEOTIDE SEQUENCE</scope>
    <source>
        <strain evidence="15">Hsosn_3</strain>
        <tissue evidence="15">Leaf</tissue>
    </source>
</reference>
<evidence type="ECO:0000256" key="9">
    <source>
        <dbReference type="ARBA" id="ARBA00023002"/>
    </source>
</evidence>
<dbReference type="GO" id="GO:0005506">
    <property type="term" value="F:iron ion binding"/>
    <property type="evidence" value="ECO:0007669"/>
    <property type="project" value="InterPro"/>
</dbReference>
<dbReference type="InterPro" id="IPR000368">
    <property type="entry name" value="Sucrose_synth_GT-B1"/>
</dbReference>
<dbReference type="Proteomes" id="UP001237642">
    <property type="component" value="Unassembled WGS sequence"/>
</dbReference>
<dbReference type="Gene3D" id="1.10.630.10">
    <property type="entry name" value="Cytochrome P450"/>
    <property type="match status" value="2"/>
</dbReference>
<comment type="cofactor">
    <cofactor evidence="1">
        <name>heme</name>
        <dbReference type="ChEBI" id="CHEBI:30413"/>
    </cofactor>
</comment>
<evidence type="ECO:0000256" key="7">
    <source>
        <dbReference type="ARBA" id="ARBA00022723"/>
    </source>
</evidence>
<evidence type="ECO:0000256" key="5">
    <source>
        <dbReference type="ARBA" id="ARBA00022679"/>
    </source>
</evidence>
<dbReference type="PROSITE" id="PS00086">
    <property type="entry name" value="CYTOCHROME_P450"/>
    <property type="match status" value="1"/>
</dbReference>
<evidence type="ECO:0000256" key="2">
    <source>
        <dbReference type="ARBA" id="ARBA00004370"/>
    </source>
</evidence>
<dbReference type="AlphaFoldDB" id="A0AAD8IXS1"/>
<evidence type="ECO:0000259" key="14">
    <source>
        <dbReference type="Pfam" id="PF00862"/>
    </source>
</evidence>
<protein>
    <recommendedName>
        <fullName evidence="14">Sucrose synthase first GT-B domain-containing protein</fullName>
    </recommendedName>
</protein>
<organism evidence="15 16">
    <name type="scientific">Heracleum sosnowskyi</name>
    <dbReference type="NCBI Taxonomy" id="360622"/>
    <lineage>
        <taxon>Eukaryota</taxon>
        <taxon>Viridiplantae</taxon>
        <taxon>Streptophyta</taxon>
        <taxon>Embryophyta</taxon>
        <taxon>Tracheophyta</taxon>
        <taxon>Spermatophyta</taxon>
        <taxon>Magnoliopsida</taxon>
        <taxon>eudicotyledons</taxon>
        <taxon>Gunneridae</taxon>
        <taxon>Pentapetalae</taxon>
        <taxon>asterids</taxon>
        <taxon>campanulids</taxon>
        <taxon>Apiales</taxon>
        <taxon>Apiaceae</taxon>
        <taxon>Apioideae</taxon>
        <taxon>apioid superclade</taxon>
        <taxon>Tordylieae</taxon>
        <taxon>Tordyliinae</taxon>
        <taxon>Heracleum</taxon>
    </lineage>
</organism>
<evidence type="ECO:0000256" key="3">
    <source>
        <dbReference type="ARBA" id="ARBA00022617"/>
    </source>
</evidence>
<comment type="subcellular location">
    <subcellularLocation>
        <location evidence="2">Membrane</location>
    </subcellularLocation>
</comment>
<evidence type="ECO:0000256" key="6">
    <source>
        <dbReference type="ARBA" id="ARBA00022692"/>
    </source>
</evidence>
<evidence type="ECO:0000313" key="15">
    <source>
        <dbReference type="EMBL" id="KAK1392050.1"/>
    </source>
</evidence>
<comment type="similarity">
    <text evidence="13">Belongs to the cytochrome P450 family.</text>
</comment>
<keyword evidence="16" id="KW-1185">Reference proteome</keyword>
<comment type="caution">
    <text evidence="15">The sequence shown here is derived from an EMBL/GenBank/DDBJ whole genome shotgun (WGS) entry which is preliminary data.</text>
</comment>
<evidence type="ECO:0000313" key="16">
    <source>
        <dbReference type="Proteomes" id="UP001237642"/>
    </source>
</evidence>
<keyword evidence="6" id="KW-0812">Transmembrane</keyword>
<evidence type="ECO:0000256" key="10">
    <source>
        <dbReference type="ARBA" id="ARBA00023004"/>
    </source>
</evidence>
<evidence type="ECO:0000256" key="12">
    <source>
        <dbReference type="ARBA" id="ARBA00023136"/>
    </source>
</evidence>
<reference evidence="15" key="1">
    <citation type="submission" date="2023-02" db="EMBL/GenBank/DDBJ databases">
        <title>Genome of toxic invasive species Heracleum sosnowskyi carries increased number of genes despite the absence of recent whole-genome duplications.</title>
        <authorList>
            <person name="Schelkunov M."/>
            <person name="Shtratnikova V."/>
            <person name="Makarenko M."/>
            <person name="Klepikova A."/>
            <person name="Omelchenko D."/>
            <person name="Novikova G."/>
            <person name="Obukhova E."/>
            <person name="Bogdanov V."/>
            <person name="Penin A."/>
            <person name="Logacheva M."/>
        </authorList>
    </citation>
    <scope>NUCLEOTIDE SEQUENCE</scope>
    <source>
        <strain evidence="15">Hsosn_3</strain>
        <tissue evidence="15">Leaf</tissue>
    </source>
</reference>
<evidence type="ECO:0000256" key="4">
    <source>
        <dbReference type="ARBA" id="ARBA00022676"/>
    </source>
</evidence>
<dbReference type="GO" id="GO:0004497">
    <property type="term" value="F:monooxygenase activity"/>
    <property type="evidence" value="ECO:0007669"/>
    <property type="project" value="UniProtKB-KW"/>
</dbReference>
<accession>A0AAD8IXS1</accession>
<keyword evidence="12" id="KW-0472">Membrane</keyword>
<keyword evidence="11 13" id="KW-0503">Monooxygenase</keyword>
<dbReference type="InterPro" id="IPR036396">
    <property type="entry name" value="Cyt_P450_sf"/>
</dbReference>
<evidence type="ECO:0000256" key="13">
    <source>
        <dbReference type="RuleBase" id="RU000461"/>
    </source>
</evidence>
<dbReference type="EMBL" id="JAUIZM010000003">
    <property type="protein sequence ID" value="KAK1392050.1"/>
    <property type="molecule type" value="Genomic_DNA"/>
</dbReference>
<evidence type="ECO:0000256" key="8">
    <source>
        <dbReference type="ARBA" id="ARBA00022989"/>
    </source>
</evidence>
<keyword evidence="7 13" id="KW-0479">Metal-binding</keyword>
<keyword evidence="9 13" id="KW-0560">Oxidoreductase</keyword>
<keyword evidence="10 13" id="KW-0408">Iron</keyword>
<gene>
    <name evidence="15" type="ORF">POM88_011106</name>
</gene>
<evidence type="ECO:0000256" key="11">
    <source>
        <dbReference type="ARBA" id="ARBA00023033"/>
    </source>
</evidence>
<keyword evidence="8" id="KW-1133">Transmembrane helix</keyword>
<dbReference type="PRINTS" id="PR00385">
    <property type="entry name" value="P450"/>
</dbReference>
<evidence type="ECO:0000256" key="1">
    <source>
        <dbReference type="ARBA" id="ARBA00001971"/>
    </source>
</evidence>
<dbReference type="GO" id="GO:0020037">
    <property type="term" value="F:heme binding"/>
    <property type="evidence" value="ECO:0007669"/>
    <property type="project" value="InterPro"/>
</dbReference>
<keyword evidence="3 13" id="KW-0349">Heme</keyword>
<dbReference type="InterPro" id="IPR001128">
    <property type="entry name" value="Cyt_P450"/>
</dbReference>
<dbReference type="SUPFAM" id="SSF48264">
    <property type="entry name" value="Cytochrome P450"/>
    <property type="match status" value="1"/>
</dbReference>
<sequence>MKKAVQETDNVVGHSRLVKESDIASLSYLQAILKETLRLHPAAPLTFEPERFFMRKEKIRNGKSQLDEHFNLLPFGSGRRGCPGTSLALQVVTLPRAHPLNYNQQRIKVPRKEEKIHSRIKLDSMKGMKHLPCQVLGEWPQGSMSSVQNFDIAAPGGKQSVYFPSTEEEKRFSKFHFAIEQLLYGRDNNNEAM</sequence>
<dbReference type="GO" id="GO:0016020">
    <property type="term" value="C:membrane"/>
    <property type="evidence" value="ECO:0007669"/>
    <property type="project" value="UniProtKB-SubCell"/>
</dbReference>
<dbReference type="InterPro" id="IPR017972">
    <property type="entry name" value="Cyt_P450_CS"/>
</dbReference>
<feature type="domain" description="Sucrose synthase first GT-B" evidence="14">
    <location>
        <begin position="149"/>
        <end position="184"/>
    </location>
</feature>
<proteinExistence type="inferred from homology"/>
<dbReference type="InterPro" id="IPR050651">
    <property type="entry name" value="Plant_Cytochrome_P450_Monoox"/>
</dbReference>
<keyword evidence="4" id="KW-0328">Glycosyltransferase</keyword>
<name>A0AAD8IXS1_9APIA</name>
<dbReference type="Pfam" id="PF00067">
    <property type="entry name" value="p450"/>
    <property type="match status" value="1"/>
</dbReference>
<dbReference type="PANTHER" id="PTHR47947:SF26">
    <property type="entry name" value="CYTOCHROME P450"/>
    <property type="match status" value="1"/>
</dbReference>